<dbReference type="OrthoDB" id="413313at2759"/>
<dbReference type="Proteomes" id="UP000001593">
    <property type="component" value="Unassembled WGS sequence"/>
</dbReference>
<dbReference type="InterPro" id="IPR004245">
    <property type="entry name" value="DUF229"/>
</dbReference>
<reference evidence="1 2" key="1">
    <citation type="journal article" date="2007" name="Science">
        <title>Sea anemone genome reveals ancestral eumetazoan gene repertoire and genomic organization.</title>
        <authorList>
            <person name="Putnam N.H."/>
            <person name="Srivastava M."/>
            <person name="Hellsten U."/>
            <person name="Dirks B."/>
            <person name="Chapman J."/>
            <person name="Salamov A."/>
            <person name="Terry A."/>
            <person name="Shapiro H."/>
            <person name="Lindquist E."/>
            <person name="Kapitonov V.V."/>
            <person name="Jurka J."/>
            <person name="Genikhovich G."/>
            <person name="Grigoriev I.V."/>
            <person name="Lucas S.M."/>
            <person name="Steele R.E."/>
            <person name="Finnerty J.R."/>
            <person name="Technau U."/>
            <person name="Martindale M.Q."/>
            <person name="Rokhsar D.S."/>
        </authorList>
    </citation>
    <scope>NUCLEOTIDE SEQUENCE [LARGE SCALE GENOMIC DNA]</scope>
    <source>
        <strain evidence="2">CH2 X CH6</strain>
    </source>
</reference>
<dbReference type="CDD" id="cd16021">
    <property type="entry name" value="ALP_like"/>
    <property type="match status" value="1"/>
</dbReference>
<organism evidence="1 2">
    <name type="scientific">Nematostella vectensis</name>
    <name type="common">Starlet sea anemone</name>
    <dbReference type="NCBI Taxonomy" id="45351"/>
    <lineage>
        <taxon>Eukaryota</taxon>
        <taxon>Metazoa</taxon>
        <taxon>Cnidaria</taxon>
        <taxon>Anthozoa</taxon>
        <taxon>Hexacorallia</taxon>
        <taxon>Actiniaria</taxon>
        <taxon>Edwardsiidae</taxon>
        <taxon>Nematostella</taxon>
    </lineage>
</organism>
<dbReference type="PhylomeDB" id="A7SGQ5"/>
<dbReference type="Gene3D" id="3.40.720.10">
    <property type="entry name" value="Alkaline Phosphatase, subunit A"/>
    <property type="match status" value="1"/>
</dbReference>
<dbReference type="OMA" id="KFGFAFM"/>
<dbReference type="FunFam" id="3.40.720.10:FF:000017">
    <property type="entry name" value="Predicted protein"/>
    <property type="match status" value="1"/>
</dbReference>
<dbReference type="KEGG" id="nve:5508605"/>
<dbReference type="InParanoid" id="A7SGQ5"/>
<dbReference type="EMBL" id="DS469654">
    <property type="protein sequence ID" value="EDO37107.1"/>
    <property type="molecule type" value="Genomic_DNA"/>
</dbReference>
<proteinExistence type="predicted"/>
<dbReference type="Pfam" id="PF02995">
    <property type="entry name" value="DUF229"/>
    <property type="match status" value="1"/>
</dbReference>
<dbReference type="InterPro" id="IPR017850">
    <property type="entry name" value="Alkaline_phosphatase_core_sf"/>
</dbReference>
<gene>
    <name evidence="1" type="ORF">NEMVEDRAFT_v1g189681</name>
</gene>
<dbReference type="PANTHER" id="PTHR10974">
    <property type="entry name" value="FI08016P-RELATED"/>
    <property type="match status" value="1"/>
</dbReference>
<evidence type="ECO:0000313" key="1">
    <source>
        <dbReference type="EMBL" id="EDO37107.1"/>
    </source>
</evidence>
<name>A7SGQ5_NEMVE</name>
<sequence length="476" mass="54721">MSDPAGMPLNVLMFGFDSSSRATFQRKLPRTVNYLEKELGAHIFKGYSIVGDGTTPILSALLTGKFVKELQHKAKEKKRDIENLDEWPWIMKEYGKHGYVSLYAEDDQKIATFNIRMKGFTTPPCDHYMRPFWLALEEHSLRKLKRAKKFPENNLECMGSEALHNITLDYLYSLYEAYPNTPKFGFAFMSYLSHGIPEKLSYADNDLVGYLERYKKLRNNTILIILSDHGARIGPLRNSMQGSLEERLPMLSIVLPEWFESKYPELVANMQHNTEVVTSPFDVHATLQHLLSFPKEYPGQKTQSLLTRIEKSRTCWEAGIDYHWCPCLKWKQVSVNTPGIHQSAEAVVQKINDVISKSEYSRQRCAPLELTGVVYAAELLSANTGSEYVLSPIKNGRMRRHKVPSGRRYQIVLETSPLKGMFEATVTIRKKGRIVVNPHISRTSVYGDSPRCVVDRHPELRKYCVCYEKLNKEIER</sequence>
<keyword evidence="2" id="KW-1185">Reference proteome</keyword>
<dbReference type="SUPFAM" id="SSF53649">
    <property type="entry name" value="Alkaline phosphatase-like"/>
    <property type="match status" value="1"/>
</dbReference>
<protein>
    <submittedName>
        <fullName evidence="1">Uncharacterized protein</fullName>
    </submittedName>
</protein>
<dbReference type="eggNOG" id="ENOG502QQ0X">
    <property type="taxonomic scope" value="Eukaryota"/>
</dbReference>
<evidence type="ECO:0000313" key="2">
    <source>
        <dbReference type="Proteomes" id="UP000001593"/>
    </source>
</evidence>
<accession>A7SGQ5</accession>
<dbReference type="STRING" id="45351.A7SGQ5"/>
<dbReference type="PANTHER" id="PTHR10974:SF1">
    <property type="entry name" value="FI08016P-RELATED"/>
    <property type="match status" value="1"/>
</dbReference>
<dbReference type="AlphaFoldDB" id="A7SGQ5"/>
<dbReference type="HOGENOM" id="CLU_018076_0_0_1"/>